<evidence type="ECO:0000313" key="3">
    <source>
        <dbReference type="Proteomes" id="UP001362999"/>
    </source>
</evidence>
<keyword evidence="1" id="KW-1133">Transmembrane helix</keyword>
<keyword evidence="3" id="KW-1185">Reference proteome</keyword>
<keyword evidence="1" id="KW-0812">Transmembrane</keyword>
<gene>
    <name evidence="2" type="ORF">R3P38DRAFT_2857655</name>
</gene>
<keyword evidence="1" id="KW-0472">Membrane</keyword>
<organism evidence="2 3">
    <name type="scientific">Favolaschia claudopus</name>
    <dbReference type="NCBI Taxonomy" id="2862362"/>
    <lineage>
        <taxon>Eukaryota</taxon>
        <taxon>Fungi</taxon>
        <taxon>Dikarya</taxon>
        <taxon>Basidiomycota</taxon>
        <taxon>Agaricomycotina</taxon>
        <taxon>Agaricomycetes</taxon>
        <taxon>Agaricomycetidae</taxon>
        <taxon>Agaricales</taxon>
        <taxon>Marasmiineae</taxon>
        <taxon>Mycenaceae</taxon>
        <taxon>Favolaschia</taxon>
    </lineage>
</organism>
<dbReference type="AlphaFoldDB" id="A0AAW0DGE9"/>
<name>A0AAW0DGE9_9AGAR</name>
<feature type="transmembrane region" description="Helical" evidence="1">
    <location>
        <begin position="44"/>
        <end position="67"/>
    </location>
</feature>
<accession>A0AAW0DGE9</accession>
<dbReference type="Proteomes" id="UP001362999">
    <property type="component" value="Unassembled WGS sequence"/>
</dbReference>
<proteinExistence type="predicted"/>
<sequence length="123" mass="14021">MGLRHATYLLTFLLPDPISFVPATSFPLFSWCSRAGSSSSYLHIRFLFIVPTSFTVPMLVVIYLAFLPHLVPHLVFLLVYQLYLEQLCILVRVFRFIINLCTLPSPTTTTISVRAAARIWRAC</sequence>
<dbReference type="EMBL" id="JAWWNJ010000007">
    <property type="protein sequence ID" value="KAK7051907.1"/>
    <property type="molecule type" value="Genomic_DNA"/>
</dbReference>
<feature type="transmembrane region" description="Helical" evidence="1">
    <location>
        <begin position="73"/>
        <end position="94"/>
    </location>
</feature>
<comment type="caution">
    <text evidence="2">The sequence shown here is derived from an EMBL/GenBank/DDBJ whole genome shotgun (WGS) entry which is preliminary data.</text>
</comment>
<protein>
    <submittedName>
        <fullName evidence="2">Uncharacterized protein</fullName>
    </submittedName>
</protein>
<evidence type="ECO:0000256" key="1">
    <source>
        <dbReference type="SAM" id="Phobius"/>
    </source>
</evidence>
<evidence type="ECO:0000313" key="2">
    <source>
        <dbReference type="EMBL" id="KAK7051907.1"/>
    </source>
</evidence>
<reference evidence="2 3" key="1">
    <citation type="journal article" date="2024" name="J Genomics">
        <title>Draft genome sequencing and assembly of Favolaschia claudopus CIRM-BRFM 2984 isolated from oak limbs.</title>
        <authorList>
            <person name="Navarro D."/>
            <person name="Drula E."/>
            <person name="Chaduli D."/>
            <person name="Cazenave R."/>
            <person name="Ahrendt S."/>
            <person name="Wang J."/>
            <person name="Lipzen A."/>
            <person name="Daum C."/>
            <person name="Barry K."/>
            <person name="Grigoriev I.V."/>
            <person name="Favel A."/>
            <person name="Rosso M.N."/>
            <person name="Martin F."/>
        </authorList>
    </citation>
    <scope>NUCLEOTIDE SEQUENCE [LARGE SCALE GENOMIC DNA]</scope>
    <source>
        <strain evidence="2 3">CIRM-BRFM 2984</strain>
    </source>
</reference>
<feature type="transmembrane region" description="Helical" evidence="1">
    <location>
        <begin position="6"/>
        <end position="32"/>
    </location>
</feature>